<name>A0A5M8BFM5_9BURK</name>
<dbReference type="AlphaFoldDB" id="A0A5M8BFM5"/>
<sequence>MRKLPKPSNKTPKFSLFTLLVLLSLAALTVFIWLSDGLTPRDSVAGGADPALRQYIIQYSR</sequence>
<dbReference type="RefSeq" id="WP_149319327.1">
    <property type="nucleotide sequence ID" value="NZ_CP080293.1"/>
</dbReference>
<protein>
    <submittedName>
        <fullName evidence="1">Uncharacterized protein</fullName>
    </submittedName>
</protein>
<dbReference type="Proteomes" id="UP000324324">
    <property type="component" value="Unassembled WGS sequence"/>
</dbReference>
<evidence type="ECO:0000313" key="2">
    <source>
        <dbReference type="Proteomes" id="UP000324324"/>
    </source>
</evidence>
<proteinExistence type="predicted"/>
<reference evidence="1 2" key="1">
    <citation type="submission" date="2019-09" db="EMBL/GenBank/DDBJ databases">
        <title>Isolation of a novel species in the genus Cupriavidus from patients with sepsis using whole genome sequencing.</title>
        <authorList>
            <person name="Kweon O.J."/>
            <person name="Lee M.-K."/>
        </authorList>
    </citation>
    <scope>NUCLEOTIDE SEQUENCE [LARGE SCALE GENOMIC DNA]</scope>
    <source>
        <strain evidence="1 2">MKL-01</strain>
    </source>
</reference>
<keyword evidence="2" id="KW-1185">Reference proteome</keyword>
<accession>A0A5M8BFM5</accession>
<organism evidence="1 2">
    <name type="scientific">Cupriavidus cauae</name>
    <dbReference type="NCBI Taxonomy" id="2608999"/>
    <lineage>
        <taxon>Bacteria</taxon>
        <taxon>Pseudomonadati</taxon>
        <taxon>Pseudomonadota</taxon>
        <taxon>Betaproteobacteria</taxon>
        <taxon>Burkholderiales</taxon>
        <taxon>Burkholderiaceae</taxon>
        <taxon>Cupriavidus</taxon>
    </lineage>
</organism>
<comment type="caution">
    <text evidence="1">The sequence shown here is derived from an EMBL/GenBank/DDBJ whole genome shotgun (WGS) entry which is preliminary data.</text>
</comment>
<gene>
    <name evidence="1" type="ORF">F1599_00960</name>
</gene>
<dbReference type="EMBL" id="VWRN01000005">
    <property type="protein sequence ID" value="KAA6133221.1"/>
    <property type="molecule type" value="Genomic_DNA"/>
</dbReference>
<evidence type="ECO:0000313" key="1">
    <source>
        <dbReference type="EMBL" id="KAA6133221.1"/>
    </source>
</evidence>